<accession>A0A7C9TPR6</accession>
<organism evidence="2 3">
    <name type="scientific">Galbitalea soli</name>
    <dbReference type="NCBI Taxonomy" id="1268042"/>
    <lineage>
        <taxon>Bacteria</taxon>
        <taxon>Bacillati</taxon>
        <taxon>Actinomycetota</taxon>
        <taxon>Actinomycetes</taxon>
        <taxon>Micrococcales</taxon>
        <taxon>Microbacteriaceae</taxon>
        <taxon>Galbitalea</taxon>
    </lineage>
</organism>
<dbReference type="EMBL" id="JAAGWZ010000002">
    <property type="protein sequence ID" value="NEM90916.1"/>
    <property type="molecule type" value="Genomic_DNA"/>
</dbReference>
<dbReference type="Pfam" id="PF12713">
    <property type="entry name" value="DUF3806"/>
    <property type="match status" value="1"/>
</dbReference>
<evidence type="ECO:0000259" key="1">
    <source>
        <dbReference type="Pfam" id="PF12713"/>
    </source>
</evidence>
<dbReference type="InterPro" id="IPR024266">
    <property type="entry name" value="DUF3806"/>
</dbReference>
<name>A0A7C9TPR6_9MICO</name>
<keyword evidence="3" id="KW-1185">Reference proteome</keyword>
<sequence>MASRLEVAAKYDVDVDSAEQVAAFYDMLFRAWDESPAGERSDPNTSINLVGIVFGEHIVRRTSMRWVVATDSAGTELAVFDPETTFLVYPANAVAKRWTNSEPGAFIVAMADDIATRLSE</sequence>
<dbReference type="AlphaFoldDB" id="A0A7C9TPR6"/>
<reference evidence="2 3" key="1">
    <citation type="journal article" date="2014" name="Int. J. Syst. Evol. Microbiol.">
        <title>Description of Galbitalea soli gen. nov., sp. nov., and Frondihabitans sucicola sp. nov.</title>
        <authorList>
            <person name="Kim S.J."/>
            <person name="Lim J.M."/>
            <person name="Ahn J.H."/>
            <person name="Weon H.Y."/>
            <person name="Hamada M."/>
            <person name="Suzuki K."/>
            <person name="Ahn T.Y."/>
            <person name="Kwon S.W."/>
        </authorList>
    </citation>
    <scope>NUCLEOTIDE SEQUENCE [LARGE SCALE GENOMIC DNA]</scope>
    <source>
        <strain evidence="2 3">NBRC 108727</strain>
    </source>
</reference>
<comment type="caution">
    <text evidence="2">The sequence shown here is derived from an EMBL/GenBank/DDBJ whole genome shotgun (WGS) entry which is preliminary data.</text>
</comment>
<gene>
    <name evidence="2" type="ORF">G3T37_06055</name>
</gene>
<evidence type="ECO:0000313" key="2">
    <source>
        <dbReference type="EMBL" id="NEM90916.1"/>
    </source>
</evidence>
<proteinExistence type="predicted"/>
<feature type="domain" description="DUF3806" evidence="1">
    <location>
        <begin position="42"/>
        <end position="103"/>
    </location>
</feature>
<dbReference type="Proteomes" id="UP000479756">
    <property type="component" value="Unassembled WGS sequence"/>
</dbReference>
<evidence type="ECO:0000313" key="3">
    <source>
        <dbReference type="Proteomes" id="UP000479756"/>
    </source>
</evidence>
<dbReference type="RefSeq" id="WP_163472621.1">
    <property type="nucleotide sequence ID" value="NZ_JAAGWZ010000002.1"/>
</dbReference>
<protein>
    <submittedName>
        <fullName evidence="2">DUF3806 domain-containing protein</fullName>
    </submittedName>
</protein>